<dbReference type="Proteomes" id="UP000003344">
    <property type="component" value="Unassembled WGS sequence"/>
</dbReference>
<dbReference type="AlphaFoldDB" id="D2ZUN0"/>
<dbReference type="EMBL" id="ACDX02000004">
    <property type="protein sequence ID" value="EFC89037.1"/>
    <property type="molecule type" value="Genomic_DNA"/>
</dbReference>
<protein>
    <submittedName>
        <fullName evidence="1">Uncharacterized protein</fullName>
    </submittedName>
</protein>
<accession>D2ZUN0</accession>
<sequence>MVTVGLVLGRVLLGESLPLLQAAKLRAIIVAALTFFKDIDASFAMSRLIIEMQVYYQPVI</sequence>
<gene>
    <name evidence="1" type="ORF">NEIMUCOT_04321</name>
</gene>
<organism evidence="1 2">
    <name type="scientific">Neisseria mucosa (strain ATCC 25996 / DSM 4631 / NCTC 10774 / M26)</name>
    <dbReference type="NCBI Taxonomy" id="546266"/>
    <lineage>
        <taxon>Bacteria</taxon>
        <taxon>Pseudomonadati</taxon>
        <taxon>Pseudomonadota</taxon>
        <taxon>Betaproteobacteria</taxon>
        <taxon>Neisseriales</taxon>
        <taxon>Neisseriaceae</taxon>
        <taxon>Neisseria</taxon>
    </lineage>
</organism>
<reference evidence="1 2" key="1">
    <citation type="submission" date="2009-10" db="EMBL/GenBank/DDBJ databases">
        <authorList>
            <person name="Weinstock G."/>
            <person name="Sodergren E."/>
            <person name="Clifton S."/>
            <person name="Fulton L."/>
            <person name="Fulton B."/>
            <person name="Courtney L."/>
            <person name="Fronick C."/>
            <person name="Harrison M."/>
            <person name="Strong C."/>
            <person name="Farmer C."/>
            <person name="Delahaunty K."/>
            <person name="Markovic C."/>
            <person name="Hall O."/>
            <person name="Minx P."/>
            <person name="Tomlinson C."/>
            <person name="Mitreva M."/>
            <person name="Nelson J."/>
            <person name="Hou S."/>
            <person name="Wollam A."/>
            <person name="Pepin K.H."/>
            <person name="Johnson M."/>
            <person name="Bhonagiri V."/>
            <person name="Nash W.E."/>
            <person name="Warren W."/>
            <person name="Chinwalla A."/>
            <person name="Mardis E.R."/>
            <person name="Wilson R.K."/>
        </authorList>
    </citation>
    <scope>NUCLEOTIDE SEQUENCE [LARGE SCALE GENOMIC DNA]</scope>
    <source>
        <strain evidence="2">ATCC 25996 / DSM 4631 / NCTC 10774 / M26</strain>
    </source>
</reference>
<dbReference type="STRING" id="546266.NEIMUCOT_04321"/>
<comment type="caution">
    <text evidence="1">The sequence shown here is derived from an EMBL/GenBank/DDBJ whole genome shotgun (WGS) entry which is preliminary data.</text>
</comment>
<name>D2ZUN0_NEIM2</name>
<proteinExistence type="predicted"/>
<evidence type="ECO:0000313" key="1">
    <source>
        <dbReference type="EMBL" id="EFC89037.1"/>
    </source>
</evidence>
<evidence type="ECO:0000313" key="2">
    <source>
        <dbReference type="Proteomes" id="UP000003344"/>
    </source>
</evidence>